<dbReference type="OrthoDB" id="2985259at2759"/>
<dbReference type="PROSITE" id="PS50011">
    <property type="entry name" value="PROTEIN_KINASE_DOM"/>
    <property type="match status" value="1"/>
</dbReference>
<proteinExistence type="predicted"/>
<dbReference type="Gene3D" id="1.10.510.10">
    <property type="entry name" value="Transferase(Phosphotransferase) domain 1"/>
    <property type="match status" value="1"/>
</dbReference>
<name>A0A9P6CP47_9AGAR</name>
<dbReference type="GO" id="GO:0004672">
    <property type="term" value="F:protein kinase activity"/>
    <property type="evidence" value="ECO:0007669"/>
    <property type="project" value="InterPro"/>
</dbReference>
<dbReference type="AlphaFoldDB" id="A0A9P6CP47"/>
<dbReference type="GO" id="GO:0005524">
    <property type="term" value="F:ATP binding"/>
    <property type="evidence" value="ECO:0007669"/>
    <property type="project" value="InterPro"/>
</dbReference>
<evidence type="ECO:0000313" key="3">
    <source>
        <dbReference type="Proteomes" id="UP000807353"/>
    </source>
</evidence>
<evidence type="ECO:0000259" key="1">
    <source>
        <dbReference type="PROSITE" id="PS50011"/>
    </source>
</evidence>
<accession>A0A9P6CP47</accession>
<dbReference type="SUPFAM" id="SSF56112">
    <property type="entry name" value="Protein kinase-like (PK-like)"/>
    <property type="match status" value="1"/>
</dbReference>
<protein>
    <recommendedName>
        <fullName evidence="1">Protein kinase domain-containing protein</fullName>
    </recommendedName>
</protein>
<dbReference type="InterPro" id="IPR000719">
    <property type="entry name" value="Prot_kinase_dom"/>
</dbReference>
<dbReference type="InterPro" id="IPR011009">
    <property type="entry name" value="Kinase-like_dom_sf"/>
</dbReference>
<gene>
    <name evidence="2" type="ORF">BDZ94DRAFT_1280257</name>
</gene>
<keyword evidence="3" id="KW-1185">Reference proteome</keyword>
<organism evidence="2 3">
    <name type="scientific">Collybia nuda</name>
    <dbReference type="NCBI Taxonomy" id="64659"/>
    <lineage>
        <taxon>Eukaryota</taxon>
        <taxon>Fungi</taxon>
        <taxon>Dikarya</taxon>
        <taxon>Basidiomycota</taxon>
        <taxon>Agaricomycotina</taxon>
        <taxon>Agaricomycetes</taxon>
        <taxon>Agaricomycetidae</taxon>
        <taxon>Agaricales</taxon>
        <taxon>Tricholomatineae</taxon>
        <taxon>Clitocybaceae</taxon>
        <taxon>Collybia</taxon>
    </lineage>
</organism>
<reference evidence="2" key="1">
    <citation type="submission" date="2020-11" db="EMBL/GenBank/DDBJ databases">
        <authorList>
            <consortium name="DOE Joint Genome Institute"/>
            <person name="Ahrendt S."/>
            <person name="Riley R."/>
            <person name="Andreopoulos W."/>
            <person name="Labutti K."/>
            <person name="Pangilinan J."/>
            <person name="Ruiz-Duenas F.J."/>
            <person name="Barrasa J.M."/>
            <person name="Sanchez-Garcia M."/>
            <person name="Camarero S."/>
            <person name="Miyauchi S."/>
            <person name="Serrano A."/>
            <person name="Linde D."/>
            <person name="Babiker R."/>
            <person name="Drula E."/>
            <person name="Ayuso-Fernandez I."/>
            <person name="Pacheco R."/>
            <person name="Padilla G."/>
            <person name="Ferreira P."/>
            <person name="Barriuso J."/>
            <person name="Kellner H."/>
            <person name="Castanera R."/>
            <person name="Alfaro M."/>
            <person name="Ramirez L."/>
            <person name="Pisabarro A.G."/>
            <person name="Kuo A."/>
            <person name="Tritt A."/>
            <person name="Lipzen A."/>
            <person name="He G."/>
            <person name="Yan M."/>
            <person name="Ng V."/>
            <person name="Cullen D."/>
            <person name="Martin F."/>
            <person name="Rosso M.-N."/>
            <person name="Henrissat B."/>
            <person name="Hibbett D."/>
            <person name="Martinez A.T."/>
            <person name="Grigoriev I.V."/>
        </authorList>
    </citation>
    <scope>NUCLEOTIDE SEQUENCE</scope>
    <source>
        <strain evidence="2">CBS 247.69</strain>
    </source>
</reference>
<comment type="caution">
    <text evidence="2">The sequence shown here is derived from an EMBL/GenBank/DDBJ whole genome shotgun (WGS) entry which is preliminary data.</text>
</comment>
<dbReference type="EMBL" id="MU150236">
    <property type="protein sequence ID" value="KAF9467634.1"/>
    <property type="molecule type" value="Genomic_DNA"/>
</dbReference>
<feature type="domain" description="Protein kinase" evidence="1">
    <location>
        <begin position="1"/>
        <end position="336"/>
    </location>
</feature>
<dbReference type="Proteomes" id="UP000807353">
    <property type="component" value="Unassembled WGS sequence"/>
</dbReference>
<sequence>MAAYYTLQVARRDWRLFQRYIRRHRLPEDLVTWELLAKSSPELEEVWKELYSILRDGGYTLWPTASNGVSSSPGQVRNDPLSRAARAREGHGVIIRVIVVKEEGHKHIRILRKIATGEVSLCSDNHTLPLFGELELEDIIFGIFPKVNGIVKGADGTWATNSVGDIIDMLMQMLEALVFIHRMNIAHCDAFCDNFAIQWQPESLKKMKNSPCRPRVYLTNFEYAVEFSPDWPARHRILRGPPQKNSFRNDKPYTRPAPTEVTSLRLYNPFKLDVWQVGNAFSNITTTIGPIDAILMRMVADTAVRESAQKTLDRLTTVVHSMTAESLLFPPITLTN</sequence>
<evidence type="ECO:0000313" key="2">
    <source>
        <dbReference type="EMBL" id="KAF9467634.1"/>
    </source>
</evidence>